<feature type="compositionally biased region" description="Basic and acidic residues" evidence="1">
    <location>
        <begin position="103"/>
        <end position="112"/>
    </location>
</feature>
<dbReference type="PANTHER" id="PTHR28199:SF1">
    <property type="entry name" value="PROCESSING OF GAS1 AND ALP PROTEIN 2"/>
    <property type="match status" value="1"/>
</dbReference>
<dbReference type="EMBL" id="JPKY01000008">
    <property type="protein sequence ID" value="KFH47583.1"/>
    <property type="molecule type" value="Genomic_DNA"/>
</dbReference>
<dbReference type="Proteomes" id="UP000029964">
    <property type="component" value="Unassembled WGS sequence"/>
</dbReference>
<feature type="region of interest" description="Disordered" evidence="1">
    <location>
        <begin position="144"/>
        <end position="164"/>
    </location>
</feature>
<protein>
    <submittedName>
        <fullName evidence="2">Processing of GAS1 and ALP protein-like protein</fullName>
    </submittedName>
</protein>
<dbReference type="Pfam" id="PF07543">
    <property type="entry name" value="PGA2"/>
    <property type="match status" value="1"/>
</dbReference>
<feature type="region of interest" description="Disordered" evidence="1">
    <location>
        <begin position="91"/>
        <end position="132"/>
    </location>
</feature>
<dbReference type="InterPro" id="IPR011431">
    <property type="entry name" value="Trafficking_Pga2"/>
</dbReference>
<sequence length="164" mass="18991">MDAEHDQHRSEEAEQAELNDFGKITYQFLKFGQNATNNLSQMFNDMTAKEWIRLVIVVGSYLLLRPYVQKYFSKKQVEAMEKADAKEKAEALEKAKISPNDLRGVKSNKDVADDSDDEAETSGAAWGQKARTRQRVMLKQMLEAEERRKQEEEEDKEIEDLLED</sequence>
<feature type="compositionally biased region" description="Acidic residues" evidence="1">
    <location>
        <begin position="152"/>
        <end position="164"/>
    </location>
</feature>
<evidence type="ECO:0000313" key="2">
    <source>
        <dbReference type="EMBL" id="KFH47583.1"/>
    </source>
</evidence>
<dbReference type="PANTHER" id="PTHR28199">
    <property type="entry name" value="PROCESSING OF GAS1 AND ALP PROTEIN 2"/>
    <property type="match status" value="1"/>
</dbReference>
<dbReference type="AlphaFoldDB" id="A0A086TE01"/>
<accession>A0A086TE01</accession>
<dbReference type="HOGENOM" id="CLU_121099_1_1_1"/>
<evidence type="ECO:0000256" key="1">
    <source>
        <dbReference type="SAM" id="MobiDB-lite"/>
    </source>
</evidence>
<organism evidence="2 3">
    <name type="scientific">Hapsidospora chrysogenum (strain ATCC 11550 / CBS 779.69 / DSM 880 / IAM 14645 / JCM 23072 / IMI 49137)</name>
    <name type="common">Acremonium chrysogenum</name>
    <dbReference type="NCBI Taxonomy" id="857340"/>
    <lineage>
        <taxon>Eukaryota</taxon>
        <taxon>Fungi</taxon>
        <taxon>Dikarya</taxon>
        <taxon>Ascomycota</taxon>
        <taxon>Pezizomycotina</taxon>
        <taxon>Sordariomycetes</taxon>
        <taxon>Hypocreomycetidae</taxon>
        <taxon>Hypocreales</taxon>
        <taxon>Bionectriaceae</taxon>
        <taxon>Hapsidospora</taxon>
    </lineage>
</organism>
<gene>
    <name evidence="2" type="ORF">ACRE_014660</name>
</gene>
<evidence type="ECO:0000313" key="3">
    <source>
        <dbReference type="Proteomes" id="UP000029964"/>
    </source>
</evidence>
<dbReference type="STRING" id="857340.A0A086TE01"/>
<comment type="caution">
    <text evidence="2">The sequence shown here is derived from an EMBL/GenBank/DDBJ whole genome shotgun (WGS) entry which is preliminary data.</text>
</comment>
<name>A0A086TE01_HAPC1</name>
<dbReference type="OrthoDB" id="4227028at2759"/>
<reference evidence="3" key="1">
    <citation type="journal article" date="2014" name="Genome Announc.">
        <title>Genome sequence and annotation of Acremonium chrysogenum, producer of the beta-lactam antibiotic cephalosporin C.</title>
        <authorList>
            <person name="Terfehr D."/>
            <person name="Dahlmann T.A."/>
            <person name="Specht T."/>
            <person name="Zadra I."/>
            <person name="Kuernsteiner H."/>
            <person name="Kueck U."/>
        </authorList>
    </citation>
    <scope>NUCLEOTIDE SEQUENCE [LARGE SCALE GENOMIC DNA]</scope>
    <source>
        <strain evidence="3">ATCC 11550 / CBS 779.69 / DSM 880 / IAM 14645 / JCM 23072 / IMI 49137</strain>
    </source>
</reference>
<proteinExistence type="predicted"/>
<dbReference type="GO" id="GO:0015031">
    <property type="term" value="P:protein transport"/>
    <property type="evidence" value="ECO:0007669"/>
    <property type="project" value="TreeGrafter"/>
</dbReference>
<keyword evidence="3" id="KW-1185">Reference proteome</keyword>